<sequence>MNATSVVLKEGSKGAEVTKLQEGLKKLNFYSGIVDGIFGAKTKEAVINFQKSQQLVADGIVGEKTWSKLNTALQKIDPRADFQAIDVQEFISSHRIRVSTPKAVAVQLFRHEEDEEEGRFSEEISVEYPEGFPFAETATILHTIVGLADDSVRGIRYRIELKRKQNKWEIIWVGEQYKCQPGRGHQDWSSVLCS</sequence>
<gene>
    <name evidence="2" type="ORF">ICL16_31580</name>
</gene>
<dbReference type="InterPro" id="IPR036365">
    <property type="entry name" value="PGBD-like_sf"/>
</dbReference>
<dbReference type="InterPro" id="IPR002477">
    <property type="entry name" value="Peptidoglycan-bd-like"/>
</dbReference>
<evidence type="ECO:0000313" key="2">
    <source>
        <dbReference type="EMBL" id="MBD2776476.1"/>
    </source>
</evidence>
<dbReference type="Proteomes" id="UP000629098">
    <property type="component" value="Unassembled WGS sequence"/>
</dbReference>
<proteinExistence type="predicted"/>
<dbReference type="InterPro" id="IPR036366">
    <property type="entry name" value="PGBDSf"/>
</dbReference>
<evidence type="ECO:0000313" key="3">
    <source>
        <dbReference type="Proteomes" id="UP000629098"/>
    </source>
</evidence>
<keyword evidence="3" id="KW-1185">Reference proteome</keyword>
<dbReference type="RefSeq" id="WP_190835547.1">
    <property type="nucleotide sequence ID" value="NZ_CAWPPI010000095.1"/>
</dbReference>
<protein>
    <submittedName>
        <fullName evidence="2">Peptidoglycan-binding protein</fullName>
    </submittedName>
</protein>
<dbReference type="AlphaFoldDB" id="A0A8J7C9X0"/>
<dbReference type="EMBL" id="JACXAE010000095">
    <property type="protein sequence ID" value="MBD2776476.1"/>
    <property type="molecule type" value="Genomic_DNA"/>
</dbReference>
<reference evidence="2" key="1">
    <citation type="submission" date="2020-09" db="EMBL/GenBank/DDBJ databases">
        <title>Iningainema tapete sp. nov. (Scytonemataceae, Cyanobacteria) from greenhouses in central Florida (USA) produces two types of nodularin with biosynthetic potential for microcystin-LR and anabaenopeptins.</title>
        <authorList>
            <person name="Berthold D.E."/>
            <person name="Lefler F.W."/>
            <person name="Huang I.-S."/>
            <person name="Abdulla H."/>
            <person name="Zimba P.V."/>
            <person name="Laughinghouse H.D. IV."/>
        </authorList>
    </citation>
    <scope>NUCLEOTIDE SEQUENCE</scope>
    <source>
        <strain evidence="2">BLCCT55</strain>
    </source>
</reference>
<organism evidence="2 3">
    <name type="scientific">Iningainema tapete BLCC-T55</name>
    <dbReference type="NCBI Taxonomy" id="2748662"/>
    <lineage>
        <taxon>Bacteria</taxon>
        <taxon>Bacillati</taxon>
        <taxon>Cyanobacteriota</taxon>
        <taxon>Cyanophyceae</taxon>
        <taxon>Nostocales</taxon>
        <taxon>Scytonemataceae</taxon>
        <taxon>Iningainema tapete</taxon>
    </lineage>
</organism>
<dbReference type="Gene3D" id="1.10.101.10">
    <property type="entry name" value="PGBD-like superfamily/PGBD"/>
    <property type="match status" value="1"/>
</dbReference>
<feature type="domain" description="Peptidoglycan binding-like" evidence="1">
    <location>
        <begin position="14"/>
        <end position="69"/>
    </location>
</feature>
<name>A0A8J7C9X0_9CYAN</name>
<dbReference type="Pfam" id="PF01471">
    <property type="entry name" value="PG_binding_1"/>
    <property type="match status" value="1"/>
</dbReference>
<accession>A0A8J7C9X0</accession>
<evidence type="ECO:0000259" key="1">
    <source>
        <dbReference type="Pfam" id="PF01471"/>
    </source>
</evidence>
<dbReference type="SUPFAM" id="SSF47090">
    <property type="entry name" value="PGBD-like"/>
    <property type="match status" value="1"/>
</dbReference>
<comment type="caution">
    <text evidence="2">The sequence shown here is derived from an EMBL/GenBank/DDBJ whole genome shotgun (WGS) entry which is preliminary data.</text>
</comment>